<evidence type="ECO:0000313" key="2">
    <source>
        <dbReference type="Proteomes" id="UP001061991"/>
    </source>
</evidence>
<dbReference type="Proteomes" id="UP001061991">
    <property type="component" value="Chromosome"/>
</dbReference>
<dbReference type="EMBL" id="CP104973">
    <property type="protein sequence ID" value="UXN61094.1"/>
    <property type="molecule type" value="Genomic_DNA"/>
</dbReference>
<sequence>MRVLVVQNYQNTGLGQVGRALEEAGVEVDLRQPYLDEILPNDDSDHDALVILGGDQNALADDTHPYLPELARLTKRFGDADKAVLGICLGSQLVARGHGAENLLGRPAEFGWHEVTGTVEAKSDPVLSAVPQKFPIFHWHSDTFTLPEGAVHLASSHMTRNQAFRIGRAVYGIQFHFEADTKLVDEWRHVFHDQIKNLNPDWLANYGTYLERDGAAADAAGRALARAWVALI</sequence>
<name>A0ACD4D5P0_9HYPH</name>
<reference evidence="1" key="1">
    <citation type="submission" date="2022-09" db="EMBL/GenBank/DDBJ databases">
        <title>Interaction between co-microsymbionts with complementary sets of symbiotic genes in legume-rhizobium systems.</title>
        <authorList>
            <person name="Safronova V."/>
            <person name="Sazanova A."/>
            <person name="Afonin A."/>
            <person name="Chirak E."/>
        </authorList>
    </citation>
    <scope>NUCLEOTIDE SEQUENCE</scope>
    <source>
        <strain evidence="1">A18/3m</strain>
    </source>
</reference>
<organism evidence="1 2">
    <name type="scientific">Phyllobacterium zundukense</name>
    <dbReference type="NCBI Taxonomy" id="1867719"/>
    <lineage>
        <taxon>Bacteria</taxon>
        <taxon>Pseudomonadati</taxon>
        <taxon>Pseudomonadota</taxon>
        <taxon>Alphaproteobacteria</taxon>
        <taxon>Hyphomicrobiales</taxon>
        <taxon>Phyllobacteriaceae</taxon>
        <taxon>Phyllobacterium</taxon>
    </lineage>
</organism>
<accession>A0ACD4D5P0</accession>
<gene>
    <name evidence="1" type="ORF">N8E88_13415</name>
</gene>
<keyword evidence="2" id="KW-1185">Reference proteome</keyword>
<evidence type="ECO:0000313" key="1">
    <source>
        <dbReference type="EMBL" id="UXN61094.1"/>
    </source>
</evidence>
<keyword evidence="1" id="KW-0315">Glutamine amidotransferase</keyword>
<proteinExistence type="predicted"/>
<protein>
    <submittedName>
        <fullName evidence="1">Type 1 glutamine amidotransferase</fullName>
    </submittedName>
</protein>